<organism evidence="2 3">
    <name type="scientific">Vespula squamosa</name>
    <name type="common">Southern yellow jacket</name>
    <name type="synonym">Wasp</name>
    <dbReference type="NCBI Taxonomy" id="30214"/>
    <lineage>
        <taxon>Eukaryota</taxon>
        <taxon>Metazoa</taxon>
        <taxon>Ecdysozoa</taxon>
        <taxon>Arthropoda</taxon>
        <taxon>Hexapoda</taxon>
        <taxon>Insecta</taxon>
        <taxon>Pterygota</taxon>
        <taxon>Neoptera</taxon>
        <taxon>Endopterygota</taxon>
        <taxon>Hymenoptera</taxon>
        <taxon>Apocrita</taxon>
        <taxon>Aculeata</taxon>
        <taxon>Vespoidea</taxon>
        <taxon>Vespidae</taxon>
        <taxon>Vespinae</taxon>
        <taxon>Vespula</taxon>
    </lineage>
</organism>
<reference evidence="2 3" key="1">
    <citation type="journal article" date="2024" name="Ann. Entomol. Soc. Am.">
        <title>Genomic analyses of the southern and eastern yellowjacket wasps (Hymenoptera: Vespidae) reveal evolutionary signatures of social life.</title>
        <authorList>
            <person name="Catto M.A."/>
            <person name="Caine P.B."/>
            <person name="Orr S.E."/>
            <person name="Hunt B.G."/>
            <person name="Goodisman M.A.D."/>
        </authorList>
    </citation>
    <scope>NUCLEOTIDE SEQUENCE [LARGE SCALE GENOMIC DNA]</scope>
    <source>
        <strain evidence="2">233</strain>
        <tissue evidence="2">Head and thorax</tissue>
    </source>
</reference>
<proteinExistence type="predicted"/>
<evidence type="ECO:0000256" key="1">
    <source>
        <dbReference type="SAM" id="SignalP"/>
    </source>
</evidence>
<keyword evidence="1" id="KW-0732">Signal</keyword>
<comment type="caution">
    <text evidence="2">The sequence shown here is derived from an EMBL/GenBank/DDBJ whole genome shotgun (WGS) entry which is preliminary data.</text>
</comment>
<feature type="chain" id="PRO_5044742258" evidence="1">
    <location>
        <begin position="17"/>
        <end position="60"/>
    </location>
</feature>
<dbReference type="AlphaFoldDB" id="A0ABD2BHA1"/>
<protein>
    <submittedName>
        <fullName evidence="2">Uncharacterized protein</fullName>
    </submittedName>
</protein>
<evidence type="ECO:0000313" key="3">
    <source>
        <dbReference type="Proteomes" id="UP001607302"/>
    </source>
</evidence>
<dbReference type="EMBL" id="JAUDFV010000094">
    <property type="protein sequence ID" value="KAL2732137.1"/>
    <property type="molecule type" value="Genomic_DNA"/>
</dbReference>
<keyword evidence="3" id="KW-1185">Reference proteome</keyword>
<evidence type="ECO:0000313" key="2">
    <source>
        <dbReference type="EMBL" id="KAL2732137.1"/>
    </source>
</evidence>
<gene>
    <name evidence="2" type="ORF">V1478_004321</name>
</gene>
<dbReference type="Proteomes" id="UP001607302">
    <property type="component" value="Unassembled WGS sequence"/>
</dbReference>
<name>A0ABD2BHA1_VESSQ</name>
<feature type="signal peptide" evidence="1">
    <location>
        <begin position="1"/>
        <end position="16"/>
    </location>
</feature>
<sequence>MSLLTLASAILQFSGSTQNDMGMWGGSTDCTKRYKRDRTIFIARELNTSRCINILPIRNI</sequence>
<accession>A0ABD2BHA1</accession>